<accession>A0A1H7X088</accession>
<dbReference type="Proteomes" id="UP000198521">
    <property type="component" value="Unassembled WGS sequence"/>
</dbReference>
<gene>
    <name evidence="1" type="ORF">SAMN04487910_4609</name>
</gene>
<dbReference type="AlphaFoldDB" id="A0A1H7X088"/>
<evidence type="ECO:0000313" key="1">
    <source>
        <dbReference type="EMBL" id="SEM27213.1"/>
    </source>
</evidence>
<protein>
    <submittedName>
        <fullName evidence="1">Transcriptional regulator, TetR family</fullName>
    </submittedName>
</protein>
<keyword evidence="2" id="KW-1185">Reference proteome</keyword>
<organism evidence="1 2">
    <name type="scientific">Aquimarina amphilecti</name>
    <dbReference type="NCBI Taxonomy" id="1038014"/>
    <lineage>
        <taxon>Bacteria</taxon>
        <taxon>Pseudomonadati</taxon>
        <taxon>Bacteroidota</taxon>
        <taxon>Flavobacteriia</taxon>
        <taxon>Flavobacteriales</taxon>
        <taxon>Flavobacteriaceae</taxon>
        <taxon>Aquimarina</taxon>
    </lineage>
</organism>
<dbReference type="InterPro" id="IPR009057">
    <property type="entry name" value="Homeodomain-like_sf"/>
</dbReference>
<sequence>MGRKSIHRERKDKNKKVEQWTQAILPKLSNMGLGELTIDDLAILMNKSKSTIYQYFVTKEEIFEYITQVRVDRLKAYKNEISGELSTLNYHYETLAKILAEGVKDISPYYLKQLQMHYPSAWSIVNDFLQGLLEDLKHFYIFGIENKMFKTVSPELLIKLDEYFIMQLITDHTFFNSNQQTLESAIKEYMYIKFEGLVIK</sequence>
<dbReference type="RefSeq" id="WP_091412769.1">
    <property type="nucleotide sequence ID" value="NZ_FOAB01000012.1"/>
</dbReference>
<proteinExistence type="predicted"/>
<dbReference type="Gene3D" id="1.10.357.10">
    <property type="entry name" value="Tetracycline Repressor, domain 2"/>
    <property type="match status" value="1"/>
</dbReference>
<reference evidence="2" key="1">
    <citation type="submission" date="2016-10" db="EMBL/GenBank/DDBJ databases">
        <authorList>
            <person name="Varghese N."/>
            <person name="Submissions S."/>
        </authorList>
    </citation>
    <scope>NUCLEOTIDE SEQUENCE [LARGE SCALE GENOMIC DNA]</scope>
    <source>
        <strain evidence="2">DSM 25232 / NCIMB 14723 / 92V</strain>
    </source>
</reference>
<dbReference type="EMBL" id="FOAB01000012">
    <property type="protein sequence ID" value="SEM27213.1"/>
    <property type="molecule type" value="Genomic_DNA"/>
</dbReference>
<name>A0A1H7X088_AQUAM</name>
<dbReference type="OrthoDB" id="881297at2"/>
<dbReference type="STRING" id="1038014.SAMN04487910_4609"/>
<dbReference type="SUPFAM" id="SSF46689">
    <property type="entry name" value="Homeodomain-like"/>
    <property type="match status" value="1"/>
</dbReference>
<evidence type="ECO:0000313" key="2">
    <source>
        <dbReference type="Proteomes" id="UP000198521"/>
    </source>
</evidence>